<comment type="caution">
    <text evidence="1">The sequence shown here is derived from an EMBL/GenBank/DDBJ whole genome shotgun (WGS) entry which is preliminary data.</text>
</comment>
<accession>A0A841T922</accession>
<dbReference type="AlphaFoldDB" id="A0A841T922"/>
<organism evidence="1 2">
    <name type="scientific">Cohnella lubricantis</name>
    <dbReference type="NCBI Taxonomy" id="2163172"/>
    <lineage>
        <taxon>Bacteria</taxon>
        <taxon>Bacillati</taxon>
        <taxon>Bacillota</taxon>
        <taxon>Bacilli</taxon>
        <taxon>Bacillales</taxon>
        <taxon>Paenibacillaceae</taxon>
        <taxon>Cohnella</taxon>
    </lineage>
</organism>
<evidence type="ECO:0000313" key="2">
    <source>
        <dbReference type="Proteomes" id="UP000574133"/>
    </source>
</evidence>
<evidence type="ECO:0000313" key="1">
    <source>
        <dbReference type="EMBL" id="MBB6676515.1"/>
    </source>
</evidence>
<reference evidence="1 2" key="1">
    <citation type="submission" date="2020-08" db="EMBL/GenBank/DDBJ databases">
        <title>Cohnella phylogeny.</title>
        <authorList>
            <person name="Dunlap C."/>
        </authorList>
    </citation>
    <scope>NUCLEOTIDE SEQUENCE [LARGE SCALE GENOMIC DNA]</scope>
    <source>
        <strain evidence="1 2">DSM 103658</strain>
    </source>
</reference>
<name>A0A841T922_9BACL</name>
<dbReference type="RefSeq" id="WP_185177808.1">
    <property type="nucleotide sequence ID" value="NZ_CBCSEP010000004.1"/>
</dbReference>
<gene>
    <name evidence="1" type="ORF">H4Q31_04145</name>
</gene>
<keyword evidence="2" id="KW-1185">Reference proteome</keyword>
<sequence length="247" mass="26383">MIETANTIPFRGRQVSLRFRARKGADYSQSQSVLTAAVRSGTDVDGTFSNSGGSINGEVTLGSTSVVLTTNWQDFEVSCNAVPANANLLSAKFETRSGANEFTGVAGANDYVEIELVGLNAGDVALPVQPRSYGEELALCQRYYEKSYNIDTSPGTITAGGVLKWESTGSSYSGFMVQYKVTKRINPTFVIYSPNTGTPNNIFDQNTGADLTAAAEVAQSCTRILVVNIITNTGDFLSAHWTADAEL</sequence>
<dbReference type="EMBL" id="JACJVN010000017">
    <property type="protein sequence ID" value="MBB6676515.1"/>
    <property type="molecule type" value="Genomic_DNA"/>
</dbReference>
<dbReference type="Proteomes" id="UP000574133">
    <property type="component" value="Unassembled WGS sequence"/>
</dbReference>
<proteinExistence type="predicted"/>
<protein>
    <submittedName>
        <fullName evidence="1">Uncharacterized protein</fullName>
    </submittedName>
</protein>